<gene>
    <name evidence="1" type="ORF">AB6A40_005012</name>
</gene>
<proteinExistence type="predicted"/>
<dbReference type="InterPro" id="IPR007225">
    <property type="entry name" value="EXOC6/Sec15"/>
</dbReference>
<sequence>MSATGTSKEVTTVSSDAASTSYQQFPELSAEQEFFLYELEATDSGSVGLVLRAIYDCGDVHKFSLALEHRIHHYDKNIQKICSYHYQEHIDSMKQLLQLKPRCHEIKFILVCLNGPIRTPKVRFQSTL</sequence>
<dbReference type="EMBL" id="JBGFUD010003063">
    <property type="protein sequence ID" value="MFH4978303.1"/>
    <property type="molecule type" value="Genomic_DNA"/>
</dbReference>
<keyword evidence="2" id="KW-1185">Reference proteome</keyword>
<dbReference type="PANTHER" id="PTHR12702:SF0">
    <property type="entry name" value="EXOCYST COMPLEX COMPONENT 6"/>
    <property type="match status" value="1"/>
</dbReference>
<reference evidence="1 2" key="1">
    <citation type="submission" date="2024-08" db="EMBL/GenBank/DDBJ databases">
        <title>Gnathostoma spinigerum genome.</title>
        <authorList>
            <person name="Gonzalez-Bertolin B."/>
            <person name="Monzon S."/>
            <person name="Zaballos A."/>
            <person name="Jimenez P."/>
            <person name="Dekumyoy P."/>
            <person name="Varona S."/>
            <person name="Cuesta I."/>
            <person name="Sumanam S."/>
            <person name="Adisakwattana P."/>
            <person name="Gasser R.B."/>
            <person name="Hernandez-Gonzalez A."/>
            <person name="Young N.D."/>
            <person name="Perteguer M.J."/>
        </authorList>
    </citation>
    <scope>NUCLEOTIDE SEQUENCE [LARGE SCALE GENOMIC DNA]</scope>
    <source>
        <strain evidence="1">AL3</strain>
        <tissue evidence="1">Liver</tissue>
    </source>
</reference>
<accession>A0ABD6EEB6</accession>
<evidence type="ECO:0000313" key="1">
    <source>
        <dbReference type="EMBL" id="MFH4978303.1"/>
    </source>
</evidence>
<organism evidence="1 2">
    <name type="scientific">Gnathostoma spinigerum</name>
    <dbReference type="NCBI Taxonomy" id="75299"/>
    <lineage>
        <taxon>Eukaryota</taxon>
        <taxon>Metazoa</taxon>
        <taxon>Ecdysozoa</taxon>
        <taxon>Nematoda</taxon>
        <taxon>Chromadorea</taxon>
        <taxon>Rhabditida</taxon>
        <taxon>Spirurina</taxon>
        <taxon>Gnathostomatomorpha</taxon>
        <taxon>Gnathostomatoidea</taxon>
        <taxon>Gnathostomatidae</taxon>
        <taxon>Gnathostoma</taxon>
    </lineage>
</organism>
<dbReference type="PANTHER" id="PTHR12702">
    <property type="entry name" value="SEC15"/>
    <property type="match status" value="1"/>
</dbReference>
<dbReference type="Proteomes" id="UP001608902">
    <property type="component" value="Unassembled WGS sequence"/>
</dbReference>
<name>A0ABD6EEB6_9BILA</name>
<evidence type="ECO:0000313" key="2">
    <source>
        <dbReference type="Proteomes" id="UP001608902"/>
    </source>
</evidence>
<dbReference type="AlphaFoldDB" id="A0ABD6EEB6"/>
<protein>
    <submittedName>
        <fullName evidence="1">Uncharacterized protein</fullName>
    </submittedName>
</protein>
<comment type="caution">
    <text evidence="1">The sequence shown here is derived from an EMBL/GenBank/DDBJ whole genome shotgun (WGS) entry which is preliminary data.</text>
</comment>